<evidence type="ECO:0000256" key="1">
    <source>
        <dbReference type="ARBA" id="ARBA00001462"/>
    </source>
</evidence>
<sequence>MKMIKAKMTIDKAFKISKVNEHIYDAFVEHLGRDVYGGVYDPESPVADDMGFRKDLIDVVQSLKIPQVRYPGGNFCSGYQWKDGIGPVENRPKRLDLAFQSMETNRIGINEFQEWAKRARTETMMTVNMGTGSIQEARDLFEYCNFKGGSYWSDLRKAHGHSDPYHIKTWCLGNEMDGEWQMGHFSADLYGQKATETAKLFKWMDPEAEIIMCGTSSPLQPTLGTWDAGVLEHAYEHVDLMDMHIYFKNDMNDTQSYLGSALVFDDYIRSGIAALDYMKVVKKSKKTVNLAFNEWNVWFILEDTDKRSKEELWGPAPSLLEDYFTFEDALVVGDMLISMLKRADRVKTACISQLVNVNAPFMTEVGGSGSFKQTIYYPYMDACLYGRGVALTTPVEVDCYDSRDFGDVPYLSAVSVYDEENERVTLFAINRSVGEEMELKCDMRAFEGYELEEHIILHDEDPKAHNSLKDPEHVAPFRGQNTARIEDGRLSALLSAMSWNVIRMKKR</sequence>
<dbReference type="InterPro" id="IPR013780">
    <property type="entry name" value="Glyco_hydro_b"/>
</dbReference>
<evidence type="ECO:0000313" key="10">
    <source>
        <dbReference type="EMBL" id="RKI91409.1"/>
    </source>
</evidence>
<organism evidence="10 11">
    <name type="scientific">Parablautia intestinalis</name>
    <dbReference type="NCBI Taxonomy" id="2320100"/>
    <lineage>
        <taxon>Bacteria</taxon>
        <taxon>Bacillati</taxon>
        <taxon>Bacillota</taxon>
        <taxon>Clostridia</taxon>
        <taxon>Lachnospirales</taxon>
        <taxon>Lachnospiraceae</taxon>
        <taxon>Parablautia</taxon>
    </lineage>
</organism>
<dbReference type="OrthoDB" id="9758333at2"/>
<evidence type="ECO:0000256" key="2">
    <source>
        <dbReference type="ARBA" id="ARBA00004881"/>
    </source>
</evidence>
<dbReference type="EMBL" id="RAYQ01000010">
    <property type="protein sequence ID" value="RKI91409.1"/>
    <property type="molecule type" value="Genomic_DNA"/>
</dbReference>
<dbReference type="Gene3D" id="3.20.20.80">
    <property type="entry name" value="Glycosidases"/>
    <property type="match status" value="1"/>
</dbReference>
<keyword evidence="8" id="KW-0326">Glycosidase</keyword>
<protein>
    <recommendedName>
        <fullName evidence="5">non-reducing end alpha-L-arabinofuranosidase</fullName>
        <ecNumber evidence="5">3.2.1.55</ecNumber>
    </recommendedName>
</protein>
<dbReference type="SMART" id="SM00813">
    <property type="entry name" value="Alpha-L-AF_C"/>
    <property type="match status" value="1"/>
</dbReference>
<comment type="subunit">
    <text evidence="4">Homohexamer; trimer of dimers.</text>
</comment>
<keyword evidence="6" id="KW-0378">Hydrolase</keyword>
<evidence type="ECO:0000256" key="5">
    <source>
        <dbReference type="ARBA" id="ARBA00012670"/>
    </source>
</evidence>
<dbReference type="EC" id="3.2.1.55" evidence="5"/>
<dbReference type="SUPFAM" id="SSF51011">
    <property type="entry name" value="Glycosyl hydrolase domain"/>
    <property type="match status" value="1"/>
</dbReference>
<comment type="similarity">
    <text evidence="3">Belongs to the glycosyl hydrolase 51 family.</text>
</comment>
<dbReference type="PANTHER" id="PTHR43576:SF3">
    <property type="entry name" value="ALPHA-L-ARABINOFURANOSIDASE C"/>
    <property type="match status" value="1"/>
</dbReference>
<comment type="catalytic activity">
    <reaction evidence="1">
        <text>Hydrolysis of terminal non-reducing alpha-L-arabinofuranoside residues in alpha-L-arabinosides.</text>
        <dbReference type="EC" id="3.2.1.55"/>
    </reaction>
</comment>
<gene>
    <name evidence="10" type="ORF">D7V94_10395</name>
</gene>
<accession>A0A3A9AJ73</accession>
<dbReference type="Proteomes" id="UP000280696">
    <property type="component" value="Unassembled WGS sequence"/>
</dbReference>
<evidence type="ECO:0000256" key="8">
    <source>
        <dbReference type="ARBA" id="ARBA00023295"/>
    </source>
</evidence>
<keyword evidence="11" id="KW-1185">Reference proteome</keyword>
<evidence type="ECO:0000259" key="9">
    <source>
        <dbReference type="SMART" id="SM00813"/>
    </source>
</evidence>
<dbReference type="PANTHER" id="PTHR43576">
    <property type="entry name" value="ALPHA-L-ARABINOFURANOSIDASE C-RELATED"/>
    <property type="match status" value="1"/>
</dbReference>
<dbReference type="AlphaFoldDB" id="A0A3A9AJ73"/>
<feature type="domain" description="Alpha-L-arabinofuranosidase C-terminal" evidence="9">
    <location>
        <begin position="293"/>
        <end position="498"/>
    </location>
</feature>
<evidence type="ECO:0000256" key="4">
    <source>
        <dbReference type="ARBA" id="ARBA00011165"/>
    </source>
</evidence>
<dbReference type="GO" id="GO:0000272">
    <property type="term" value="P:polysaccharide catabolic process"/>
    <property type="evidence" value="ECO:0007669"/>
    <property type="project" value="TreeGrafter"/>
</dbReference>
<dbReference type="SUPFAM" id="SSF51445">
    <property type="entry name" value="(Trans)glycosidases"/>
    <property type="match status" value="1"/>
</dbReference>
<proteinExistence type="inferred from homology"/>
<dbReference type="GO" id="GO:0046556">
    <property type="term" value="F:alpha-L-arabinofuranosidase activity"/>
    <property type="evidence" value="ECO:0007669"/>
    <property type="project" value="UniProtKB-EC"/>
</dbReference>
<dbReference type="InterPro" id="IPR055235">
    <property type="entry name" value="ASD1_cat"/>
</dbReference>
<dbReference type="InterPro" id="IPR010720">
    <property type="entry name" value="Alpha-L-AF_C"/>
</dbReference>
<evidence type="ECO:0000256" key="6">
    <source>
        <dbReference type="ARBA" id="ARBA00022801"/>
    </source>
</evidence>
<dbReference type="Gene3D" id="2.60.40.1180">
    <property type="entry name" value="Golgi alpha-mannosidase II"/>
    <property type="match status" value="1"/>
</dbReference>
<evidence type="ECO:0000256" key="3">
    <source>
        <dbReference type="ARBA" id="ARBA00007186"/>
    </source>
</evidence>
<dbReference type="Pfam" id="PF06964">
    <property type="entry name" value="Alpha-L-AF_C"/>
    <property type="match status" value="1"/>
</dbReference>
<dbReference type="Pfam" id="PF22848">
    <property type="entry name" value="ASD1_dom"/>
    <property type="match status" value="1"/>
</dbReference>
<comment type="caution">
    <text evidence="10">The sequence shown here is derived from an EMBL/GenBank/DDBJ whole genome shotgun (WGS) entry which is preliminary data.</text>
</comment>
<evidence type="ECO:0000313" key="11">
    <source>
        <dbReference type="Proteomes" id="UP000280696"/>
    </source>
</evidence>
<keyword evidence="7" id="KW-0119">Carbohydrate metabolism</keyword>
<comment type="pathway">
    <text evidence="2">Glycan metabolism.</text>
</comment>
<dbReference type="InterPro" id="IPR017853">
    <property type="entry name" value="GH"/>
</dbReference>
<evidence type="ECO:0000256" key="7">
    <source>
        <dbReference type="ARBA" id="ARBA00023277"/>
    </source>
</evidence>
<reference evidence="10 11" key="1">
    <citation type="submission" date="2018-09" db="EMBL/GenBank/DDBJ databases">
        <title>Murine metabolic-syndrome-specific gut microbial biobank.</title>
        <authorList>
            <person name="Liu C."/>
        </authorList>
    </citation>
    <scope>NUCLEOTIDE SEQUENCE [LARGE SCALE GENOMIC DNA]</scope>
    <source>
        <strain evidence="10 11">0.1xD8-82</strain>
    </source>
</reference>
<dbReference type="GO" id="GO:0046373">
    <property type="term" value="P:L-arabinose metabolic process"/>
    <property type="evidence" value="ECO:0007669"/>
    <property type="project" value="InterPro"/>
</dbReference>
<name>A0A3A9AJ73_9FIRM</name>